<feature type="domain" description="6-phosphogluconate dehydrogenase NADP-binding" evidence="1">
    <location>
        <begin position="4"/>
        <end position="96"/>
    </location>
</feature>
<dbReference type="Pfam" id="PF03446">
    <property type="entry name" value="NAD_binding_2"/>
    <property type="match status" value="1"/>
</dbReference>
<feature type="domain" description="3-hydroxyisobutyrate dehydrogenase-like NAD-binding" evidence="2">
    <location>
        <begin position="99"/>
        <end position="185"/>
    </location>
</feature>
<reference evidence="3 4" key="1">
    <citation type="submission" date="2020-03" db="EMBL/GenBank/DDBJ databases">
        <title>Sequencing the genomes of 1000 actinobacteria strains.</title>
        <authorList>
            <person name="Klenk H.-P."/>
        </authorList>
    </citation>
    <scope>NUCLEOTIDE SEQUENCE [LARGE SCALE GENOMIC DNA]</scope>
    <source>
        <strain evidence="3 4">DSM 18964</strain>
    </source>
</reference>
<dbReference type="InterPro" id="IPR036291">
    <property type="entry name" value="NAD(P)-bd_dom_sf"/>
</dbReference>
<proteinExistence type="predicted"/>
<dbReference type="InterPro" id="IPR013328">
    <property type="entry name" value="6PGD_dom2"/>
</dbReference>
<gene>
    <name evidence="3" type="ORF">BKA07_001163</name>
</gene>
<organism evidence="3 4">
    <name type="scientific">Brevibacterium marinum</name>
    <dbReference type="NCBI Taxonomy" id="418643"/>
    <lineage>
        <taxon>Bacteria</taxon>
        <taxon>Bacillati</taxon>
        <taxon>Actinomycetota</taxon>
        <taxon>Actinomycetes</taxon>
        <taxon>Micrococcales</taxon>
        <taxon>Brevibacteriaceae</taxon>
        <taxon>Brevibacterium</taxon>
    </lineage>
</organism>
<dbReference type="PANTHER" id="PTHR43060:SF15">
    <property type="entry name" value="3-HYDROXYISOBUTYRATE DEHYDROGENASE-LIKE 1, MITOCHONDRIAL-RELATED"/>
    <property type="match status" value="1"/>
</dbReference>
<dbReference type="AlphaFoldDB" id="A0A846RZ54"/>
<dbReference type="Pfam" id="PF14833">
    <property type="entry name" value="NAD_binding_11"/>
    <property type="match status" value="1"/>
</dbReference>
<dbReference type="Gene3D" id="3.40.50.720">
    <property type="entry name" value="NAD(P)-binding Rossmann-like Domain"/>
    <property type="match status" value="1"/>
</dbReference>
<evidence type="ECO:0000313" key="4">
    <source>
        <dbReference type="Proteomes" id="UP000576792"/>
    </source>
</evidence>
<dbReference type="Proteomes" id="UP000576792">
    <property type="component" value="Unassembled WGS sequence"/>
</dbReference>
<dbReference type="InterPro" id="IPR008927">
    <property type="entry name" value="6-PGluconate_DH-like_C_sf"/>
</dbReference>
<name>A0A846RZ54_9MICO</name>
<dbReference type="Gene3D" id="1.10.1040.10">
    <property type="entry name" value="N-(1-d-carboxylethyl)-l-norvaline Dehydrogenase, domain 2"/>
    <property type="match status" value="1"/>
</dbReference>
<comment type="caution">
    <text evidence="3">The sequence shown here is derived from an EMBL/GenBank/DDBJ whole genome shotgun (WGS) entry which is preliminary data.</text>
</comment>
<dbReference type="InterPro" id="IPR029154">
    <property type="entry name" value="HIBADH-like_NADP-bd"/>
</dbReference>
<dbReference type="SUPFAM" id="SSF51735">
    <property type="entry name" value="NAD(P)-binding Rossmann-fold domains"/>
    <property type="match status" value="1"/>
</dbReference>
<sequence length="209" mass="21603">MSTDDSVLQLVEEEILPHLGAGKTVINHGTGSPGNARRLRELAETAGIFVLDAPVSGGRLGAEARALTVYVGGPADAVDSATPVMQSYATNIAHTGDSGSGQMTKLLNNALLILNQAAIADVLELGVQTGLSTTALVSSLRLGSADSRALRLMNTMVTPDSVDHLAAVEALDMNIFDDAMWEEGIDASATVARGLSGADRLPAVIEQLN</sequence>
<evidence type="ECO:0000259" key="1">
    <source>
        <dbReference type="Pfam" id="PF03446"/>
    </source>
</evidence>
<dbReference type="GO" id="GO:0051287">
    <property type="term" value="F:NAD binding"/>
    <property type="evidence" value="ECO:0007669"/>
    <property type="project" value="InterPro"/>
</dbReference>
<dbReference type="InterPro" id="IPR006115">
    <property type="entry name" value="6PGDH_NADP-bd"/>
</dbReference>
<dbReference type="SUPFAM" id="SSF48179">
    <property type="entry name" value="6-phosphogluconate dehydrogenase C-terminal domain-like"/>
    <property type="match status" value="1"/>
</dbReference>
<protein>
    <submittedName>
        <fullName evidence="3">3-hydroxyisobutyrate dehydrogenase-like beta-hydroxyacid dehydrogenase</fullName>
    </submittedName>
</protein>
<dbReference type="GO" id="GO:0050661">
    <property type="term" value="F:NADP binding"/>
    <property type="evidence" value="ECO:0007669"/>
    <property type="project" value="InterPro"/>
</dbReference>
<dbReference type="EMBL" id="JAATJN010000001">
    <property type="protein sequence ID" value="NJC56128.1"/>
    <property type="molecule type" value="Genomic_DNA"/>
</dbReference>
<evidence type="ECO:0000313" key="3">
    <source>
        <dbReference type="EMBL" id="NJC56128.1"/>
    </source>
</evidence>
<keyword evidence="4" id="KW-1185">Reference proteome</keyword>
<accession>A0A846RZ54</accession>
<dbReference type="PANTHER" id="PTHR43060">
    <property type="entry name" value="3-HYDROXYISOBUTYRATE DEHYDROGENASE-LIKE 1, MITOCHONDRIAL-RELATED"/>
    <property type="match status" value="1"/>
</dbReference>
<evidence type="ECO:0000259" key="2">
    <source>
        <dbReference type="Pfam" id="PF14833"/>
    </source>
</evidence>